<name>A0A6B0VIU3_9EURY</name>
<dbReference type="FunFam" id="3.40.309.10:FF:000012">
    <property type="entry name" value="Betaine aldehyde dehydrogenase"/>
    <property type="match status" value="1"/>
</dbReference>
<comment type="subunit">
    <text evidence="2">Homotetramer.</text>
</comment>
<proteinExistence type="inferred from homology"/>
<evidence type="ECO:0000256" key="4">
    <source>
        <dbReference type="PROSITE-ProRule" id="PRU10007"/>
    </source>
</evidence>
<dbReference type="InterPro" id="IPR029510">
    <property type="entry name" value="Ald_DH_CS_GLU"/>
</dbReference>
<dbReference type="PROSITE" id="PS00687">
    <property type="entry name" value="ALDEHYDE_DEHYDR_GLU"/>
    <property type="match status" value="1"/>
</dbReference>
<dbReference type="Gene3D" id="3.40.309.10">
    <property type="entry name" value="Aldehyde Dehydrogenase, Chain A, domain 2"/>
    <property type="match status" value="1"/>
</dbReference>
<dbReference type="InterPro" id="IPR015590">
    <property type="entry name" value="Aldehyde_DH_dom"/>
</dbReference>
<dbReference type="InterPro" id="IPR016163">
    <property type="entry name" value="Ald_DH_C"/>
</dbReference>
<dbReference type="FunFam" id="3.40.605.10:FF:000007">
    <property type="entry name" value="NAD/NADP-dependent betaine aldehyde dehydrogenase"/>
    <property type="match status" value="1"/>
</dbReference>
<dbReference type="PANTHER" id="PTHR11699">
    <property type="entry name" value="ALDEHYDE DEHYDROGENASE-RELATED"/>
    <property type="match status" value="1"/>
</dbReference>
<dbReference type="Pfam" id="PF00171">
    <property type="entry name" value="Aldedh"/>
    <property type="match status" value="1"/>
</dbReference>
<evidence type="ECO:0000256" key="2">
    <source>
        <dbReference type="ARBA" id="ARBA00011881"/>
    </source>
</evidence>
<gene>
    <name evidence="7" type="ORF">GS429_00230</name>
</gene>
<keyword evidence="3 5" id="KW-0560">Oxidoreductase</keyword>
<comment type="similarity">
    <text evidence="1 5">Belongs to the aldehyde dehydrogenase family.</text>
</comment>
<evidence type="ECO:0000256" key="1">
    <source>
        <dbReference type="ARBA" id="ARBA00009986"/>
    </source>
</evidence>
<evidence type="ECO:0000256" key="5">
    <source>
        <dbReference type="RuleBase" id="RU003345"/>
    </source>
</evidence>
<evidence type="ECO:0000313" key="8">
    <source>
        <dbReference type="Proteomes" id="UP000434101"/>
    </source>
</evidence>
<sequence>MTDPVTADDVRSREWGNFIDGSFRASESNQMYDVENPANGTSIASVPDSTAEDVDLAVESAREAAVRWRRLDAHEWGNYLLEVADAIRDIREELVTIETLENGKPFRESRNDVRATEKIFRYFGGAADKFHGETLPETNGLFNYTLREPYGVVGSIIPWNWPPMHTADFTAPQLATGNTVVMKPSPETPLSTLRIAEVLQDVLPDGVVNVVTGGTEPGAALAEHHGIDKIAFTGHTDTGTIVMESAAKTITPVTLELGGKNPNIVLPDADIERAVNGTYDGIFYNQGQACSSGSRLLLHESIASAFLDAFLPLAEELIIGPGTDEETDLAPLASQKQYDKVTDYIRIGKEEGATVLYEGVIPDDLEDGYYVPPVIFGDVQPDMRIANEEIFGPVLSVLTFETIEEAIEIANDTKYGLTAAIWTENLDVANRMARRIEAGYVYLNNFERGAVGVPFGGYKQSGIGRKRGFQETLHTYTRTKAIKASMASPAEGELDSYFE</sequence>
<accession>A0A6B0VIU3</accession>
<dbReference type="RefSeq" id="WP_160061545.1">
    <property type="nucleotide sequence ID" value="NZ_WUYX01000003.1"/>
</dbReference>
<keyword evidence="8" id="KW-1185">Reference proteome</keyword>
<evidence type="ECO:0000313" key="7">
    <source>
        <dbReference type="EMBL" id="MXV60519.1"/>
    </source>
</evidence>
<dbReference type="Gene3D" id="3.40.605.10">
    <property type="entry name" value="Aldehyde Dehydrogenase, Chain A, domain 1"/>
    <property type="match status" value="1"/>
</dbReference>
<dbReference type="OrthoDB" id="6342at2157"/>
<evidence type="ECO:0000256" key="3">
    <source>
        <dbReference type="ARBA" id="ARBA00023002"/>
    </source>
</evidence>
<dbReference type="AlphaFoldDB" id="A0A6B0VIU3"/>
<dbReference type="Proteomes" id="UP000434101">
    <property type="component" value="Unassembled WGS sequence"/>
</dbReference>
<feature type="domain" description="Aldehyde dehydrogenase" evidence="6">
    <location>
        <begin position="24"/>
        <end position="482"/>
    </location>
</feature>
<comment type="caution">
    <text evidence="7">The sequence shown here is derived from an EMBL/GenBank/DDBJ whole genome shotgun (WGS) entry which is preliminary data.</text>
</comment>
<dbReference type="GO" id="GO:0016620">
    <property type="term" value="F:oxidoreductase activity, acting on the aldehyde or oxo group of donors, NAD or NADP as acceptor"/>
    <property type="evidence" value="ECO:0007669"/>
    <property type="project" value="InterPro"/>
</dbReference>
<organism evidence="7 8">
    <name type="scientific">Natronorubrum halalkaliphilum</name>
    <dbReference type="NCBI Taxonomy" id="2691917"/>
    <lineage>
        <taxon>Archaea</taxon>
        <taxon>Methanobacteriati</taxon>
        <taxon>Methanobacteriota</taxon>
        <taxon>Stenosarchaea group</taxon>
        <taxon>Halobacteria</taxon>
        <taxon>Halobacteriales</taxon>
        <taxon>Natrialbaceae</taxon>
        <taxon>Natronorubrum</taxon>
    </lineage>
</organism>
<protein>
    <submittedName>
        <fullName evidence="7">Aldehyde dehydrogenase family protein</fullName>
    </submittedName>
</protein>
<evidence type="ECO:0000259" key="6">
    <source>
        <dbReference type="Pfam" id="PF00171"/>
    </source>
</evidence>
<dbReference type="SUPFAM" id="SSF53720">
    <property type="entry name" value="ALDH-like"/>
    <property type="match status" value="1"/>
</dbReference>
<feature type="active site" evidence="4">
    <location>
        <position position="256"/>
    </location>
</feature>
<dbReference type="EMBL" id="WUYX01000003">
    <property type="protein sequence ID" value="MXV60519.1"/>
    <property type="molecule type" value="Genomic_DNA"/>
</dbReference>
<dbReference type="InterPro" id="IPR016161">
    <property type="entry name" value="Ald_DH/histidinol_DH"/>
</dbReference>
<reference evidence="7 8" key="1">
    <citation type="submission" date="2020-01" db="EMBL/GenBank/DDBJ databases">
        <title>Natronorubrum sp. JWXQ-INN 674 isolated from Inner Mongolia Autonomous Region of China.</title>
        <authorList>
            <person name="Xue Q."/>
        </authorList>
    </citation>
    <scope>NUCLEOTIDE SEQUENCE [LARGE SCALE GENOMIC DNA]</scope>
    <source>
        <strain evidence="7 8">JWXQ-INN-674</strain>
    </source>
</reference>
<dbReference type="InterPro" id="IPR016162">
    <property type="entry name" value="Ald_DH_N"/>
</dbReference>